<evidence type="ECO:0000313" key="2">
    <source>
        <dbReference type="Proteomes" id="UP000001542"/>
    </source>
</evidence>
<dbReference type="RefSeq" id="XP_001580793.1">
    <property type="nucleotide sequence ID" value="XM_001580743.1"/>
</dbReference>
<evidence type="ECO:0000313" key="1">
    <source>
        <dbReference type="EMBL" id="EAY19807.1"/>
    </source>
</evidence>
<dbReference type="VEuPathDB" id="TrichDB:TVAG_178510"/>
<gene>
    <name evidence="1" type="ORF">TVAG_178510</name>
</gene>
<organism evidence="1 2">
    <name type="scientific">Trichomonas vaginalis (strain ATCC PRA-98 / G3)</name>
    <dbReference type="NCBI Taxonomy" id="412133"/>
    <lineage>
        <taxon>Eukaryota</taxon>
        <taxon>Metamonada</taxon>
        <taxon>Parabasalia</taxon>
        <taxon>Trichomonadida</taxon>
        <taxon>Trichomonadidae</taxon>
        <taxon>Trichomonas</taxon>
    </lineage>
</organism>
<reference evidence="1" key="1">
    <citation type="submission" date="2006-10" db="EMBL/GenBank/DDBJ databases">
        <authorList>
            <person name="Amadeo P."/>
            <person name="Zhao Q."/>
            <person name="Wortman J."/>
            <person name="Fraser-Liggett C."/>
            <person name="Carlton J."/>
        </authorList>
    </citation>
    <scope>NUCLEOTIDE SEQUENCE</scope>
    <source>
        <strain evidence="1">G3</strain>
    </source>
</reference>
<sequence length="219" mass="24115">MTLTGTEGLEIAAHNVLVIVESKTEKSFVGSCGMHSQILKSSQARSEYAFVQAQIPSKSPFVPNWTPNLKSTKPASINYNYLYFGDGFYMIPVSKAVNLSFVSYRTVVFHNPTDFSGKIYTADNKKYTDILGDTNYVGTNLTKTCTITITPKSESKILSFSVLSVDNGRFSDCETFDVFLGSDTYFLAGSNDGQAPLPVNMTISQTTSSCIWFTSHDTF</sequence>
<dbReference type="KEGG" id="tva:5465337"/>
<proteinExistence type="predicted"/>
<dbReference type="EMBL" id="DS113204">
    <property type="protein sequence ID" value="EAY19807.1"/>
    <property type="molecule type" value="Genomic_DNA"/>
</dbReference>
<name>A2DIK3_TRIV3</name>
<dbReference type="VEuPathDB" id="TrichDB:TVAGG3_0602540"/>
<dbReference type="AlphaFoldDB" id="A2DIK3"/>
<protein>
    <submittedName>
        <fullName evidence="1">Uncharacterized protein</fullName>
    </submittedName>
</protein>
<dbReference type="Proteomes" id="UP000001542">
    <property type="component" value="Unassembled WGS sequence"/>
</dbReference>
<keyword evidence="2" id="KW-1185">Reference proteome</keyword>
<accession>A2DIK3</accession>
<reference evidence="1" key="2">
    <citation type="journal article" date="2007" name="Science">
        <title>Draft genome sequence of the sexually transmitted pathogen Trichomonas vaginalis.</title>
        <authorList>
            <person name="Carlton J.M."/>
            <person name="Hirt R.P."/>
            <person name="Silva J.C."/>
            <person name="Delcher A.L."/>
            <person name="Schatz M."/>
            <person name="Zhao Q."/>
            <person name="Wortman J.R."/>
            <person name="Bidwell S.L."/>
            <person name="Alsmark U.C.M."/>
            <person name="Besteiro S."/>
            <person name="Sicheritz-Ponten T."/>
            <person name="Noel C.J."/>
            <person name="Dacks J.B."/>
            <person name="Foster P.G."/>
            <person name="Simillion C."/>
            <person name="Van de Peer Y."/>
            <person name="Miranda-Saavedra D."/>
            <person name="Barton G.J."/>
            <person name="Westrop G.D."/>
            <person name="Mueller S."/>
            <person name="Dessi D."/>
            <person name="Fiori P.L."/>
            <person name="Ren Q."/>
            <person name="Paulsen I."/>
            <person name="Zhang H."/>
            <person name="Bastida-Corcuera F.D."/>
            <person name="Simoes-Barbosa A."/>
            <person name="Brown M.T."/>
            <person name="Hayes R.D."/>
            <person name="Mukherjee M."/>
            <person name="Okumura C.Y."/>
            <person name="Schneider R."/>
            <person name="Smith A.J."/>
            <person name="Vanacova S."/>
            <person name="Villalvazo M."/>
            <person name="Haas B.J."/>
            <person name="Pertea M."/>
            <person name="Feldblyum T.V."/>
            <person name="Utterback T.R."/>
            <person name="Shu C.L."/>
            <person name="Osoegawa K."/>
            <person name="de Jong P.J."/>
            <person name="Hrdy I."/>
            <person name="Horvathova L."/>
            <person name="Zubacova Z."/>
            <person name="Dolezal P."/>
            <person name="Malik S.B."/>
            <person name="Logsdon J.M. Jr."/>
            <person name="Henze K."/>
            <person name="Gupta A."/>
            <person name="Wang C.C."/>
            <person name="Dunne R.L."/>
            <person name="Upcroft J.A."/>
            <person name="Upcroft P."/>
            <person name="White O."/>
            <person name="Salzberg S.L."/>
            <person name="Tang P."/>
            <person name="Chiu C.-H."/>
            <person name="Lee Y.-S."/>
            <person name="Embley T.M."/>
            <person name="Coombs G.H."/>
            <person name="Mottram J.C."/>
            <person name="Tachezy J."/>
            <person name="Fraser-Liggett C.M."/>
            <person name="Johnson P.J."/>
        </authorList>
    </citation>
    <scope>NUCLEOTIDE SEQUENCE [LARGE SCALE GENOMIC DNA]</scope>
    <source>
        <strain evidence="1">G3</strain>
    </source>
</reference>
<dbReference type="InParanoid" id="A2DIK3"/>